<dbReference type="PANTHER" id="PTHR21237">
    <property type="entry name" value="GRPE PROTEIN"/>
    <property type="match status" value="1"/>
</dbReference>
<evidence type="ECO:0000256" key="2">
    <source>
        <dbReference type="ARBA" id="ARBA00023186"/>
    </source>
</evidence>
<dbReference type="Proteomes" id="UP000627538">
    <property type="component" value="Unassembled WGS sequence"/>
</dbReference>
<dbReference type="SUPFAM" id="SSF51064">
    <property type="entry name" value="Head domain of nucleotide exchange factor GrpE"/>
    <property type="match status" value="1"/>
</dbReference>
<comment type="subunit">
    <text evidence="3">Homodimer.</text>
</comment>
<dbReference type="GO" id="GO:0051087">
    <property type="term" value="F:protein-folding chaperone binding"/>
    <property type="evidence" value="ECO:0007669"/>
    <property type="project" value="InterPro"/>
</dbReference>
<dbReference type="HAMAP" id="MF_01151">
    <property type="entry name" value="GrpE"/>
    <property type="match status" value="1"/>
</dbReference>
<dbReference type="GO" id="GO:0005737">
    <property type="term" value="C:cytoplasm"/>
    <property type="evidence" value="ECO:0007669"/>
    <property type="project" value="UniProtKB-SubCell"/>
</dbReference>
<keyword evidence="8" id="KW-1185">Reference proteome</keyword>
<dbReference type="Pfam" id="PF01025">
    <property type="entry name" value="GrpE"/>
    <property type="match status" value="1"/>
</dbReference>
<dbReference type="Gene3D" id="3.90.20.20">
    <property type="match status" value="1"/>
</dbReference>
<reference evidence="7 8" key="1">
    <citation type="submission" date="2020-08" db="EMBL/GenBank/DDBJ databases">
        <title>Winkia gen. nov., sp. nov., isolated from faeces of the Anser albifrons in China.</title>
        <authorList>
            <person name="Liu Q."/>
        </authorList>
    </citation>
    <scope>NUCLEOTIDE SEQUENCE [LARGE SCALE GENOMIC DNA]</scope>
    <source>
        <strain evidence="7 8">C62</strain>
    </source>
</reference>
<dbReference type="AlphaFoldDB" id="A0A8I0GEL4"/>
<protein>
    <recommendedName>
        <fullName evidence="3 4">Protein GrpE</fullName>
    </recommendedName>
    <alternativeName>
        <fullName evidence="3">HSP-70 cofactor</fullName>
    </alternativeName>
</protein>
<evidence type="ECO:0000313" key="8">
    <source>
        <dbReference type="Proteomes" id="UP000627538"/>
    </source>
</evidence>
<dbReference type="InterPro" id="IPR000740">
    <property type="entry name" value="GrpE"/>
</dbReference>
<dbReference type="SUPFAM" id="SSF58014">
    <property type="entry name" value="Coiled-coil domain of nucleotide exchange factor GrpE"/>
    <property type="match status" value="1"/>
</dbReference>
<name>A0A8I0GEL4_9ACTO</name>
<evidence type="ECO:0000256" key="3">
    <source>
        <dbReference type="HAMAP-Rule" id="MF_01151"/>
    </source>
</evidence>
<feature type="compositionally biased region" description="Low complexity" evidence="6">
    <location>
        <begin position="47"/>
        <end position="61"/>
    </location>
</feature>
<dbReference type="RefSeq" id="WP_191071474.1">
    <property type="nucleotide sequence ID" value="NZ_CP060506.1"/>
</dbReference>
<comment type="similarity">
    <text evidence="1 3 5">Belongs to the GrpE family.</text>
</comment>
<comment type="function">
    <text evidence="3 4">Participates actively in the response to hyperosmotic and heat shock by preventing the aggregation of stress-denatured proteins, in association with DnaK and GrpE. It is the nucleotide exchange factor for DnaK and may function as a thermosensor. Unfolded proteins bind initially to DnaJ; upon interaction with the DnaJ-bound protein, DnaK hydrolyzes its bound ATP, resulting in the formation of a stable complex. GrpE releases ADP from DnaK; ATP binding to DnaK triggers the release of the substrate protein, thus completing the reaction cycle. Several rounds of ATP-dependent interactions between DnaJ, DnaK and GrpE are required for fully efficient folding.</text>
</comment>
<comment type="caution">
    <text evidence="7">The sequence shown here is derived from an EMBL/GenBank/DDBJ whole genome shotgun (WGS) entry which is preliminary data.</text>
</comment>
<dbReference type="GO" id="GO:0051082">
    <property type="term" value="F:unfolded protein binding"/>
    <property type="evidence" value="ECO:0007669"/>
    <property type="project" value="TreeGrafter"/>
</dbReference>
<dbReference type="EMBL" id="JACRUO010000001">
    <property type="protein sequence ID" value="MBD3689427.1"/>
    <property type="molecule type" value="Genomic_DNA"/>
</dbReference>
<dbReference type="PRINTS" id="PR00773">
    <property type="entry name" value="GRPEPROTEIN"/>
</dbReference>
<evidence type="ECO:0000256" key="4">
    <source>
        <dbReference type="RuleBase" id="RU000639"/>
    </source>
</evidence>
<dbReference type="GO" id="GO:0000774">
    <property type="term" value="F:adenyl-nucleotide exchange factor activity"/>
    <property type="evidence" value="ECO:0007669"/>
    <property type="project" value="InterPro"/>
</dbReference>
<sequence length="255" mass="26777">MENPDRGSGVFSEATSQAGADQPAPATGAGRTGEDAPASSSDEVTPEAAADSAATQSSAEEPATSDGDGDQPEAGKAEDSAESVDTTEAEDSPDADSASDTPAGDNLADLKGQVAQLSDDLARSRAETYNVQREYSAYVRRAKQQAGSHREDGRREVCEALLSVLDDIQAARDADDLSGPFAAIATKLEQTLGTVCQLERYGEAGEEFDPMRHDALMANESADVDTPTIAQVLQPGYRMGERVLRATKVMVHNPQ</sequence>
<evidence type="ECO:0000256" key="1">
    <source>
        <dbReference type="ARBA" id="ARBA00009054"/>
    </source>
</evidence>
<keyword evidence="3 4" id="KW-0346">Stress response</keyword>
<dbReference type="GO" id="GO:0006457">
    <property type="term" value="P:protein folding"/>
    <property type="evidence" value="ECO:0007669"/>
    <property type="project" value="InterPro"/>
</dbReference>
<proteinExistence type="inferred from homology"/>
<dbReference type="InterPro" id="IPR009012">
    <property type="entry name" value="GrpE_head"/>
</dbReference>
<feature type="region of interest" description="Disordered" evidence="6">
    <location>
        <begin position="1"/>
        <end position="108"/>
    </location>
</feature>
<keyword evidence="2 3" id="KW-0143">Chaperone</keyword>
<evidence type="ECO:0000313" key="7">
    <source>
        <dbReference type="EMBL" id="MBD3689427.1"/>
    </source>
</evidence>
<organism evidence="7 8">
    <name type="scientific">Nanchangia anserum</name>
    <dbReference type="NCBI Taxonomy" id="2692125"/>
    <lineage>
        <taxon>Bacteria</taxon>
        <taxon>Bacillati</taxon>
        <taxon>Actinomycetota</taxon>
        <taxon>Actinomycetes</taxon>
        <taxon>Actinomycetales</taxon>
        <taxon>Actinomycetaceae</taxon>
        <taxon>Nanchangia</taxon>
    </lineage>
</organism>
<gene>
    <name evidence="3 7" type="primary">grpE</name>
    <name evidence="7" type="ORF">H8R10_04175</name>
</gene>
<dbReference type="GO" id="GO:0042803">
    <property type="term" value="F:protein homodimerization activity"/>
    <property type="evidence" value="ECO:0007669"/>
    <property type="project" value="InterPro"/>
</dbReference>
<feature type="compositionally biased region" description="Acidic residues" evidence="6">
    <location>
        <begin position="80"/>
        <end position="94"/>
    </location>
</feature>
<evidence type="ECO:0000256" key="5">
    <source>
        <dbReference type="RuleBase" id="RU004478"/>
    </source>
</evidence>
<accession>A0A8I0GEL4</accession>
<evidence type="ECO:0000256" key="6">
    <source>
        <dbReference type="SAM" id="MobiDB-lite"/>
    </source>
</evidence>
<keyword evidence="3" id="KW-0963">Cytoplasm</keyword>
<dbReference type="Gene3D" id="2.30.22.10">
    <property type="entry name" value="Head domain of nucleotide exchange factor GrpE"/>
    <property type="match status" value="1"/>
</dbReference>
<dbReference type="PANTHER" id="PTHR21237:SF23">
    <property type="entry name" value="GRPE PROTEIN HOMOLOG, MITOCHONDRIAL"/>
    <property type="match status" value="1"/>
</dbReference>
<comment type="subcellular location">
    <subcellularLocation>
        <location evidence="3">Cytoplasm</location>
    </subcellularLocation>
</comment>
<dbReference type="InterPro" id="IPR013805">
    <property type="entry name" value="GrpE_CC"/>
</dbReference>
<dbReference type="PROSITE" id="PS01071">
    <property type="entry name" value="GRPE"/>
    <property type="match status" value="1"/>
</dbReference>
<dbReference type="CDD" id="cd00446">
    <property type="entry name" value="GrpE"/>
    <property type="match status" value="1"/>
</dbReference>